<keyword evidence="11 12" id="KW-0670">Pyruvate</keyword>
<accession>A0A061HDH5</accession>
<dbReference type="GO" id="GO:0016540">
    <property type="term" value="P:protein autoprocessing"/>
    <property type="evidence" value="ECO:0007669"/>
    <property type="project" value="UniProtKB-UniRule"/>
</dbReference>
<feature type="compositionally biased region" description="Low complexity" evidence="13">
    <location>
        <begin position="900"/>
        <end position="940"/>
    </location>
</feature>
<comment type="subcellular location">
    <subcellularLocation>
        <location evidence="12">Golgi apparatus membrane</location>
        <topology evidence="12">Peripheral membrane protein</topology>
        <orientation evidence="12">Cytoplasmic side</orientation>
    </subcellularLocation>
    <subcellularLocation>
        <location evidence="12">Endosome membrane</location>
        <topology evidence="12">Peripheral membrane protein</topology>
        <orientation evidence="12">Cytoplasmic side</orientation>
    </subcellularLocation>
</comment>
<dbReference type="OrthoDB" id="5973539at2759"/>
<dbReference type="CDD" id="cd04039">
    <property type="entry name" value="C2_PSD"/>
    <property type="match status" value="1"/>
</dbReference>
<comment type="similarity">
    <text evidence="12">Belongs to the phosphatidylserine decarboxylase family. PSD-B subfamily. Eukaryotic type II sub-subfamily.</text>
</comment>
<dbReference type="GO" id="GO:0010008">
    <property type="term" value="C:endosome membrane"/>
    <property type="evidence" value="ECO:0007669"/>
    <property type="project" value="UniProtKB-SubCell"/>
</dbReference>
<comment type="function">
    <text evidence="12">Catalyzes the formation of phosphatidylethanolamine (PtdEtn) from phosphatidylserine (PtdSer). Plays a central role in phospholipid metabolism and in the interorganelle trafficking of phosphatidylserine.</text>
</comment>
<feature type="chain" id="PRO_5023499994" description="Phosphatidylserine decarboxylase 2 alpha chain" evidence="12">
    <location>
        <begin position="1307"/>
        <end position="1354"/>
    </location>
</feature>
<feature type="compositionally biased region" description="Acidic residues" evidence="13">
    <location>
        <begin position="357"/>
        <end position="372"/>
    </location>
</feature>
<dbReference type="Pfam" id="PF00168">
    <property type="entry name" value="C2"/>
    <property type="match status" value="3"/>
</dbReference>
<dbReference type="Pfam" id="PF02666">
    <property type="entry name" value="PS_Dcarbxylase"/>
    <property type="match status" value="1"/>
</dbReference>
<dbReference type="EC" id="4.1.1.65" evidence="12"/>
<dbReference type="PANTHER" id="PTHR10067">
    <property type="entry name" value="PHOSPHATIDYLSERINE DECARBOXYLASE"/>
    <property type="match status" value="1"/>
</dbReference>
<dbReference type="eggNOG" id="KOG2419">
    <property type="taxonomic scope" value="Eukaryota"/>
</dbReference>
<dbReference type="RefSeq" id="XP_007879693.1">
    <property type="nucleotide sequence ID" value="XM_007881502.1"/>
</dbReference>
<dbReference type="PROSITE" id="PS50004">
    <property type="entry name" value="C2"/>
    <property type="match status" value="2"/>
</dbReference>
<proteinExistence type="inferred from homology"/>
<evidence type="ECO:0000256" key="8">
    <source>
        <dbReference type="ARBA" id="ARBA00023209"/>
    </source>
</evidence>
<feature type="domain" description="C2" evidence="14">
    <location>
        <begin position="539"/>
        <end position="661"/>
    </location>
</feature>
<evidence type="ECO:0000256" key="5">
    <source>
        <dbReference type="ARBA" id="ARBA00023098"/>
    </source>
</evidence>
<evidence type="ECO:0000256" key="11">
    <source>
        <dbReference type="ARBA" id="ARBA00023317"/>
    </source>
</evidence>
<keyword evidence="12" id="KW-0967">Endosome</keyword>
<feature type="compositionally biased region" description="Basic residues" evidence="13">
    <location>
        <begin position="493"/>
        <end position="514"/>
    </location>
</feature>
<evidence type="ECO:0000256" key="1">
    <source>
        <dbReference type="ARBA" id="ARBA00005189"/>
    </source>
</evidence>
<feature type="active site" description="Charge relay system; for autoendoproteolytic cleavage activity" evidence="12">
    <location>
        <position position="1307"/>
    </location>
</feature>
<evidence type="ECO:0000259" key="14">
    <source>
        <dbReference type="PROSITE" id="PS50004"/>
    </source>
</evidence>
<dbReference type="GeneID" id="19318086"/>
<dbReference type="GO" id="GO:0004609">
    <property type="term" value="F:phosphatidylserine decarboxylase activity"/>
    <property type="evidence" value="ECO:0007669"/>
    <property type="project" value="UniProtKB-UniRule"/>
</dbReference>
<dbReference type="PROSITE" id="PS00018">
    <property type="entry name" value="EF_HAND_1"/>
    <property type="match status" value="1"/>
</dbReference>
<dbReference type="InterPro" id="IPR035892">
    <property type="entry name" value="C2_domain_sf"/>
</dbReference>
<evidence type="ECO:0000256" key="3">
    <source>
        <dbReference type="ARBA" id="ARBA00022793"/>
    </source>
</evidence>
<evidence type="ECO:0000256" key="9">
    <source>
        <dbReference type="ARBA" id="ARBA00023239"/>
    </source>
</evidence>
<dbReference type="GO" id="GO:0005795">
    <property type="term" value="C:Golgi stack"/>
    <property type="evidence" value="ECO:0007669"/>
    <property type="project" value="UniProtKB-UniRule"/>
</dbReference>
<feature type="domain" description="C2" evidence="14">
    <location>
        <begin position="1"/>
        <end position="123"/>
    </location>
</feature>
<dbReference type="GO" id="GO:0000139">
    <property type="term" value="C:Golgi membrane"/>
    <property type="evidence" value="ECO:0007669"/>
    <property type="project" value="UniProtKB-SubCell"/>
</dbReference>
<keyword evidence="8 12" id="KW-0594">Phospholipid biosynthesis</keyword>
<keyword evidence="10 12" id="KW-1208">Phospholipid metabolism</keyword>
<keyword evidence="3 12" id="KW-0210">Decarboxylase</keyword>
<dbReference type="Gene3D" id="1.10.238.10">
    <property type="entry name" value="EF-hand"/>
    <property type="match status" value="1"/>
</dbReference>
<feature type="region of interest" description="Disordered" evidence="13">
    <location>
        <begin position="335"/>
        <end position="544"/>
    </location>
</feature>
<evidence type="ECO:0000256" key="4">
    <source>
        <dbReference type="ARBA" id="ARBA00022837"/>
    </source>
</evidence>
<evidence type="ECO:0000256" key="2">
    <source>
        <dbReference type="ARBA" id="ARBA00022516"/>
    </source>
</evidence>
<dbReference type="InterPro" id="IPR033179">
    <property type="entry name" value="PSD_type2_pro"/>
</dbReference>
<dbReference type="InterPro" id="IPR033177">
    <property type="entry name" value="PSD-B"/>
</dbReference>
<comment type="domain">
    <text evidence="12">The C2 domains have an essential, but non-catalytic function. They may facilitate interactions with other proteins and are required for lipid transport function.</text>
</comment>
<dbReference type="SMART" id="SM00239">
    <property type="entry name" value="C2"/>
    <property type="match status" value="2"/>
</dbReference>
<dbReference type="GO" id="GO:0006646">
    <property type="term" value="P:phosphatidylethanolamine biosynthetic process"/>
    <property type="evidence" value="ECO:0007669"/>
    <property type="project" value="UniProtKB-UniRule"/>
</dbReference>
<feature type="active site" description="Charge relay system; for autoendoproteolytic cleavage activity" evidence="12">
    <location>
        <position position="1220"/>
    </location>
</feature>
<dbReference type="NCBIfam" id="TIGR00163">
    <property type="entry name" value="PS_decarb"/>
    <property type="match status" value="1"/>
</dbReference>
<dbReference type="KEGG" id="pfp:PFL1_03979"/>
<dbReference type="HAMAP" id="MF_00663">
    <property type="entry name" value="PS_decarb_PSD_B_type2"/>
    <property type="match status" value="1"/>
</dbReference>
<comment type="pathway">
    <text evidence="1">Lipid metabolism.</text>
</comment>
<keyword evidence="4" id="KW-0106">Calcium</keyword>
<comment type="PTM">
    <text evidence="12">Is synthesized initially as an inactive proenzyme. Formation of the active enzyme involves a self-maturation process in which the active site pyruvoyl group is generated from an internal serine residue via an autocatalytic post-translational modification. Two non-identical subunits are generated from the proenzyme in this reaction, and the pyruvate is formed at the N-terminus of the alpha chain, which is derived from the carboxyl end of the proenzyme. The autoendoproteolytic cleavage occurs by a canonical serine protease mechanism, in which the side chain hydroxyl group of the serine supplies its oxygen atom to form the C-terminus of the beta chain, while the remainder of the serine residue undergoes an oxidative deamination to produce ammonia and the pyruvoyl prosthetic group on the alpha chain. During this reaction, the Ser that is part of the protease active site of the proenzyme becomes the pyruvoyl prosthetic group, which constitutes an essential element of the active site of the mature decarboxylase.</text>
</comment>
<evidence type="ECO:0000256" key="7">
    <source>
        <dbReference type="ARBA" id="ARBA00023145"/>
    </source>
</evidence>
<protein>
    <recommendedName>
        <fullName evidence="12">Phosphatidylserine decarboxylase proenzyme 2</fullName>
        <ecNumber evidence="12">4.1.1.65</ecNumber>
    </recommendedName>
    <component>
        <recommendedName>
            <fullName evidence="12">Phosphatidylserine decarboxylase 2 beta chain</fullName>
        </recommendedName>
    </component>
    <component>
        <recommendedName>
            <fullName evidence="12">Phosphatidylserine decarboxylase 2 alpha chain</fullName>
        </recommendedName>
    </component>
</protein>
<keyword evidence="7 12" id="KW-0865">Zymogen</keyword>
<dbReference type="InterPro" id="IPR018247">
    <property type="entry name" value="EF_Hand_1_Ca_BS"/>
</dbReference>
<evidence type="ECO:0000313" key="16">
    <source>
        <dbReference type="Proteomes" id="UP000053664"/>
    </source>
</evidence>
<dbReference type="InterPro" id="IPR000008">
    <property type="entry name" value="C2_dom"/>
</dbReference>
<comment type="cofactor">
    <cofactor evidence="12">
        <name>pyruvate</name>
        <dbReference type="ChEBI" id="CHEBI:15361"/>
    </cofactor>
    <text evidence="12">Binds 1 pyruvoyl group covalently per subunit.</text>
</comment>
<comment type="subunit">
    <text evidence="12">Heterodimer of a large membrane-associated beta subunit and a small pyruvoyl-containing alpha subunit.</text>
</comment>
<feature type="chain" id="PRO_5023499995" description="Phosphatidylserine decarboxylase 2 beta chain" evidence="12">
    <location>
        <begin position="1"/>
        <end position="1306"/>
    </location>
</feature>
<dbReference type="CDD" id="cd00030">
    <property type="entry name" value="C2"/>
    <property type="match status" value="1"/>
</dbReference>
<dbReference type="Gene3D" id="2.60.40.150">
    <property type="entry name" value="C2 domain"/>
    <property type="match status" value="2"/>
</dbReference>
<organism evidence="15 16">
    <name type="scientific">Pseudozyma flocculosa PF-1</name>
    <dbReference type="NCBI Taxonomy" id="1277687"/>
    <lineage>
        <taxon>Eukaryota</taxon>
        <taxon>Fungi</taxon>
        <taxon>Dikarya</taxon>
        <taxon>Basidiomycota</taxon>
        <taxon>Ustilaginomycotina</taxon>
        <taxon>Ustilaginomycetes</taxon>
        <taxon>Ustilaginales</taxon>
        <taxon>Ustilaginaceae</taxon>
        <taxon>Pseudozyma</taxon>
    </lineage>
</organism>
<evidence type="ECO:0000256" key="12">
    <source>
        <dbReference type="HAMAP-Rule" id="MF_03209"/>
    </source>
</evidence>
<dbReference type="PANTHER" id="PTHR10067:SF17">
    <property type="entry name" value="PHOSPHATIDYLSERINE DECARBOXYLASE PROENZYME 2"/>
    <property type="match status" value="1"/>
</dbReference>
<dbReference type="EMBL" id="KE361634">
    <property type="protein sequence ID" value="EPQ28676.1"/>
    <property type="molecule type" value="Genomic_DNA"/>
</dbReference>
<sequence length="1354" mass="145722">MPAPTQDEAGGSQPMCRLRVQILSARGLAAKDRNGKSDPFVVVSLPGTAESSHQTAVKPKTLDPVWKDREATFEYDVVPEWFGPHLDTVAVDGVDPDVVQAILADAVTPASSAAAQGAAPIAKGARPRSMLSSASARKIGGAATKILSAPVKFGAAGAKAVGRGVPRPMKLRRRLSGLSTPSRAGSGQGAEALVAAATMLAGKPPRGSIQLDEANATVSSLEFVLWDKDRFSGDDYLGECSLLVREWCPNGEADWDKVSPIWLPVASSRPDSEATGEVQVKIGFLEVTKQARPAAAGSASSSSSSDPYTWSTKEIYQRLALASLGSEASAVRAVPASQSVGTAGPTDDFLDDGLSSDTDDDDDDDDEDDDDGSTSVSGSEGDDDDEDGTSLSDTDDEAMYNEHYSSIAGVPDGAGATTPSSEQAAAAAAAVPPPQQGGRYRRIFSRRKTGELSKASSGASTPSLSGSGAPSSMTTPAGEGAVEGGLTGDSGEKRRRKIRGVKGVKGVGRRRRKTSQNLSTAADAGEAKGRRKRRRARDDRKKRDYSFKAEMGMDIIGIVMMEVKKASDLPRWKNMTHTSFDMDPFTIVSFGQKVFRTKVARHTLNPVWNEKLLFHVRRHETNFQTKFQIYDWDKMSSNDYVGGASIDVAELIELAPKPNPATGLYDAGEDGLHSMKEFHLPLTRLERDEDVKFKGTKKNPSLLVEAKFTPYDALRQRFWRQLALQYDTNDSNTLSLLELTSMLDSLGSTLTTATVEGFFHANGKSPDDDELTFDEVIRALEDEIRKPWVQKRRIAEGGLESGAQTPGSLGYVANIGAENNRDLDMTGANAAVAGGNETVERDGYFTKADSEVRAPVPPSAQSAVVGLASEPTSKPIPDLAPPRSSDQQSGGAGQIQRDMSGLSLTSQTSSASSSSASAAPAGVRLTKPRPASSSSSSDPATPSPPALKVEGTPVNDDDASSSVERVIRLKSCPLCHMPRLSKKGEVDIVTHLAVCASQDWRRVDSLAVTNFVTANQAHRKWYTKVVNKISQGNYSLGANSANIIVQDRQSGELMEEKMQVYVRLGIRLLYKGARSRMEGARIKKMLKNMSVKQGIKFDSPSSAREIAPFIAFHNLDLDEVRDPLDSFKTFNEFFYRKLKPDARPNSEPGNARRLVSGADCRMMAFESVQEATRIWIKGRDFTVGRLLGDAAKDEPRLDAYQNGGSVAIFRLAPQDYHRFHCPADATVGKVTWIEGQYYTVNPMAIRSAIDVYGENVRAVVPLHSAEFGTIYAVCIGAMMVGSTVLTVSEGDRVQRGQEFGYFKFGGSTIVLVFESGRMVFDDDILDNSRAAIETLVRVGMGIGRAVDERSSPGP</sequence>
<dbReference type="InterPro" id="IPR011992">
    <property type="entry name" value="EF-hand-dom_pair"/>
</dbReference>
<feature type="compositionally biased region" description="Acidic residues" evidence="13">
    <location>
        <begin position="380"/>
        <end position="399"/>
    </location>
</feature>
<feature type="region of interest" description="Disordered" evidence="13">
    <location>
        <begin position="849"/>
        <end position="961"/>
    </location>
</feature>
<keyword evidence="5 12" id="KW-0443">Lipid metabolism</keyword>
<feature type="active site" description="Charge relay system; for autoendoproteolytic cleavage activity" evidence="12">
    <location>
        <position position="1159"/>
    </location>
</feature>
<dbReference type="Proteomes" id="UP000053664">
    <property type="component" value="Unassembled WGS sequence"/>
</dbReference>
<feature type="active site" description="Schiff-base intermediate with substrate; via pyruvic acid; for decarboxylase activity" evidence="12">
    <location>
        <position position="1307"/>
    </location>
</feature>
<dbReference type="UniPathway" id="UPA00558">
    <property type="reaction ID" value="UER00616"/>
</dbReference>
<keyword evidence="9 12" id="KW-0456">Lyase</keyword>
<dbReference type="SUPFAM" id="SSF47473">
    <property type="entry name" value="EF-hand"/>
    <property type="match status" value="1"/>
</dbReference>
<dbReference type="SUPFAM" id="SSF49562">
    <property type="entry name" value="C2 domain (Calcium/lipid-binding domain, CaLB)"/>
    <property type="match status" value="2"/>
</dbReference>
<keyword evidence="12" id="KW-0333">Golgi apparatus</keyword>
<keyword evidence="2 12" id="KW-0444">Lipid biosynthesis</keyword>
<dbReference type="InterPro" id="IPR003817">
    <property type="entry name" value="PS_Dcarbxylase"/>
</dbReference>
<feature type="modified residue" description="Pyruvic acid (Ser); by autocatalysis" evidence="12">
    <location>
        <position position="1307"/>
    </location>
</feature>
<evidence type="ECO:0000256" key="13">
    <source>
        <dbReference type="SAM" id="MobiDB-lite"/>
    </source>
</evidence>
<evidence type="ECO:0000256" key="10">
    <source>
        <dbReference type="ARBA" id="ARBA00023264"/>
    </source>
</evidence>
<evidence type="ECO:0000313" key="15">
    <source>
        <dbReference type="EMBL" id="EPQ28676.1"/>
    </source>
</evidence>
<feature type="compositionally biased region" description="Low complexity" evidence="13">
    <location>
        <begin position="452"/>
        <end position="472"/>
    </location>
</feature>
<name>A0A061HDH5_9BASI</name>
<gene>
    <name evidence="12" type="primary">PSD2</name>
    <name evidence="15" type="ORF">PFL1_03979</name>
</gene>
<dbReference type="HOGENOM" id="CLU_002661_2_1_1"/>
<reference evidence="15 16" key="1">
    <citation type="journal article" date="2013" name="Plant Cell">
        <title>The transition from a phytopathogenic smut ancestor to an anamorphic biocontrol agent deciphered by comparative whole-genome analysis.</title>
        <authorList>
            <person name="Lefebvre F."/>
            <person name="Joly D.L."/>
            <person name="Labbe C."/>
            <person name="Teichmann B."/>
            <person name="Linning R."/>
            <person name="Belzile F."/>
            <person name="Bakkeren G."/>
            <person name="Belanger R.R."/>
        </authorList>
    </citation>
    <scope>NUCLEOTIDE SEQUENCE [LARGE SCALE GENOMIC DNA]</scope>
    <source>
        <strain evidence="15 16">PF-1</strain>
    </source>
</reference>
<evidence type="ECO:0000256" key="6">
    <source>
        <dbReference type="ARBA" id="ARBA00023136"/>
    </source>
</evidence>
<feature type="site" description="Cleavage (non-hydrolytic); by autocatalysis" evidence="12">
    <location>
        <begin position="1306"/>
        <end position="1307"/>
    </location>
</feature>
<comment type="catalytic activity">
    <reaction evidence="12">
        <text>a 1,2-diacyl-sn-glycero-3-phospho-L-serine + H(+) = a 1,2-diacyl-sn-glycero-3-phosphoethanolamine + CO2</text>
        <dbReference type="Rhea" id="RHEA:20828"/>
        <dbReference type="ChEBI" id="CHEBI:15378"/>
        <dbReference type="ChEBI" id="CHEBI:16526"/>
        <dbReference type="ChEBI" id="CHEBI:57262"/>
        <dbReference type="ChEBI" id="CHEBI:64612"/>
        <dbReference type="EC" id="4.1.1.65"/>
    </reaction>
</comment>
<keyword evidence="6 12" id="KW-0472">Membrane</keyword>
<comment type="pathway">
    <text evidence="12">Phospholipid metabolism; phosphatidylethanolamine biosynthesis; phosphatidylethanolamine from CDP-diacylglycerol: step 2/2.</text>
</comment>
<dbReference type="eggNOG" id="KOG1328">
    <property type="taxonomic scope" value="Eukaryota"/>
</dbReference>